<proteinExistence type="inferred from homology"/>
<comment type="catalytic activity">
    <reaction evidence="5 8">
        <text>S-adenosyl 3-(methylsulfanyl)propylamine + putrescine = S-methyl-5'-thioadenosine + spermidine + H(+)</text>
        <dbReference type="Rhea" id="RHEA:12721"/>
        <dbReference type="ChEBI" id="CHEBI:15378"/>
        <dbReference type="ChEBI" id="CHEBI:17509"/>
        <dbReference type="ChEBI" id="CHEBI:57443"/>
        <dbReference type="ChEBI" id="CHEBI:57834"/>
        <dbReference type="ChEBI" id="CHEBI:326268"/>
        <dbReference type="EC" id="2.5.1.16"/>
    </reaction>
</comment>
<evidence type="ECO:0000256" key="4">
    <source>
        <dbReference type="ARBA" id="ARBA00023115"/>
    </source>
</evidence>
<dbReference type="PROSITE" id="PS01330">
    <property type="entry name" value="PABS_1"/>
    <property type="match status" value="1"/>
</dbReference>
<dbReference type="Pfam" id="PF17284">
    <property type="entry name" value="Spermine_synt_N"/>
    <property type="match status" value="1"/>
</dbReference>
<feature type="domain" description="PABS" evidence="9">
    <location>
        <begin position="23"/>
        <end position="258"/>
    </location>
</feature>
<dbReference type="PROSITE" id="PS51006">
    <property type="entry name" value="PABS_2"/>
    <property type="match status" value="1"/>
</dbReference>
<feature type="binding site" evidence="5">
    <location>
        <position position="185"/>
    </location>
    <ligand>
        <name>S-methyl-5'-thioadenosine</name>
        <dbReference type="ChEBI" id="CHEBI:17509"/>
    </ligand>
</feature>
<dbReference type="PANTHER" id="PTHR11558:SF11">
    <property type="entry name" value="SPERMIDINE SYNTHASE"/>
    <property type="match status" value="1"/>
</dbReference>
<evidence type="ECO:0000313" key="10">
    <source>
        <dbReference type="EMBL" id="VBB42712.1"/>
    </source>
</evidence>
<dbReference type="HAMAP" id="MF_00198">
    <property type="entry name" value="Spermidine_synth"/>
    <property type="match status" value="1"/>
</dbReference>
<keyword evidence="2 5" id="KW-0808">Transferase</keyword>
<protein>
    <recommendedName>
        <fullName evidence="5">Polyamine aminopropyltransferase</fullName>
    </recommendedName>
    <alternativeName>
        <fullName evidence="5">Putrescine aminopropyltransferase</fullName>
        <shortName evidence="5">PAPT</shortName>
    </alternativeName>
    <alternativeName>
        <fullName evidence="5">Spermidine synthase</fullName>
        <shortName evidence="5">SPDS</shortName>
        <shortName evidence="5">SPDSY</shortName>
        <ecNumber evidence="5">2.5.1.16</ecNumber>
    </alternativeName>
</protein>
<dbReference type="InterPro" id="IPR037163">
    <property type="entry name" value="Spermidine_synt_N_sf"/>
</dbReference>
<dbReference type="CDD" id="cd02440">
    <property type="entry name" value="AdoMet_MTases"/>
    <property type="match status" value="1"/>
</dbReference>
<feature type="binding site" evidence="5">
    <location>
        <position position="129"/>
    </location>
    <ligand>
        <name>S-methyl-5'-thioadenosine</name>
        <dbReference type="ChEBI" id="CHEBI:17509"/>
    </ligand>
</feature>
<dbReference type="FunFam" id="3.40.50.150:FF:000013">
    <property type="entry name" value="Spermidine synthase"/>
    <property type="match status" value="1"/>
</dbReference>
<dbReference type="PANTHER" id="PTHR11558">
    <property type="entry name" value="SPERMIDINE/SPERMINE SYNTHASE"/>
    <property type="match status" value="1"/>
</dbReference>
<comment type="subunit">
    <text evidence="5">Homodimer or homotetramer.</text>
</comment>
<dbReference type="InterPro" id="IPR030374">
    <property type="entry name" value="PABS"/>
</dbReference>
<sequence>MTQTTPEKHVGFKVDEAAGQALSLWFNDSIEFAHGCRISVRIKDVLCHYRSRFQEIAVFETERLGRMLVLDNITMLTEFDEAAYHEMIAHVPLLTHPRPVKVLVIGGGDGGTIREVLKHPSVEEVHLCELDEEVVKACRAHIPSLACAFDDPRVKAYYEDGAKFVKERTAAYDVIIVDSTDPIGPGQVLFQRPFYADMYSALKEDGMVVTQCESIHLHREVIRGVADFAKEIYPRIGYYYTLVPTYPSGVIGFMCCSRRYDPLRDFDEKRAEVLRDLRYYTPEIHRAAFVLPRFAHGLV</sequence>
<evidence type="ECO:0000256" key="8">
    <source>
        <dbReference type="RuleBase" id="RU003837"/>
    </source>
</evidence>
<evidence type="ECO:0000259" key="9">
    <source>
        <dbReference type="PROSITE" id="PS51006"/>
    </source>
</evidence>
<evidence type="ECO:0000256" key="3">
    <source>
        <dbReference type="ARBA" id="ARBA00023066"/>
    </source>
</evidence>
<dbReference type="GO" id="GO:0004766">
    <property type="term" value="F:spermidine synthase activity"/>
    <property type="evidence" value="ECO:0007669"/>
    <property type="project" value="UniProtKB-UniRule"/>
</dbReference>
<dbReference type="InterPro" id="IPR001045">
    <property type="entry name" value="Spermi_synthase"/>
</dbReference>
<evidence type="ECO:0000256" key="2">
    <source>
        <dbReference type="ARBA" id="ARBA00022679"/>
    </source>
</evidence>
<dbReference type="InterPro" id="IPR035246">
    <property type="entry name" value="Spermidine_synt_N"/>
</dbReference>
<feature type="binding site" evidence="5">
    <location>
        <begin position="160"/>
        <end position="161"/>
    </location>
    <ligand>
        <name>S-methyl-5'-thioadenosine</name>
        <dbReference type="ChEBI" id="CHEBI:17509"/>
    </ligand>
</feature>
<comment type="pathway">
    <text evidence="5">Amine and polyamine biosynthesis; spermidine biosynthesis; spermidine from putrescine: step 1/1.</text>
</comment>
<gene>
    <name evidence="5 10" type="primary">speE</name>
    <name evidence="10" type="ORF">TRIP_B210034</name>
</gene>
<feature type="binding site" evidence="5">
    <location>
        <position position="109"/>
    </location>
    <ligand>
        <name>spermidine</name>
        <dbReference type="ChEBI" id="CHEBI:57834"/>
    </ligand>
</feature>
<dbReference type="GO" id="GO:0005829">
    <property type="term" value="C:cytosol"/>
    <property type="evidence" value="ECO:0007669"/>
    <property type="project" value="TreeGrafter"/>
</dbReference>
<feature type="binding site" evidence="5">
    <location>
        <position position="54"/>
    </location>
    <ligand>
        <name>S-methyl-5'-thioadenosine</name>
        <dbReference type="ChEBI" id="CHEBI:17509"/>
    </ligand>
</feature>
<feature type="active site" description="Proton acceptor" evidence="5 6">
    <location>
        <position position="178"/>
    </location>
</feature>
<dbReference type="GO" id="GO:0008295">
    <property type="term" value="P:spermidine biosynthetic process"/>
    <property type="evidence" value="ECO:0007669"/>
    <property type="project" value="UniProtKB-UniRule"/>
</dbReference>
<evidence type="ECO:0000256" key="1">
    <source>
        <dbReference type="ARBA" id="ARBA00007867"/>
    </source>
</evidence>
<dbReference type="Pfam" id="PF01564">
    <property type="entry name" value="Spermine_synth"/>
    <property type="match status" value="1"/>
</dbReference>
<dbReference type="UniPathway" id="UPA00248">
    <property type="reaction ID" value="UER00314"/>
</dbReference>
<evidence type="ECO:0000256" key="7">
    <source>
        <dbReference type="RuleBase" id="RU003836"/>
    </source>
</evidence>
<dbReference type="Gene3D" id="3.40.50.150">
    <property type="entry name" value="Vaccinia Virus protein VP39"/>
    <property type="match status" value="1"/>
</dbReference>
<keyword evidence="4 5" id="KW-0620">Polyamine biosynthesis</keyword>
<comment type="similarity">
    <text evidence="1 5 7">Belongs to the spermidine/spermine synthase family.</text>
</comment>
<dbReference type="NCBIfam" id="NF002010">
    <property type="entry name" value="PRK00811.1"/>
    <property type="match status" value="1"/>
</dbReference>
<feature type="binding site" evidence="5">
    <location>
        <position position="85"/>
    </location>
    <ligand>
        <name>spermidine</name>
        <dbReference type="ChEBI" id="CHEBI:57834"/>
    </ligand>
</feature>
<evidence type="ECO:0000256" key="5">
    <source>
        <dbReference type="HAMAP-Rule" id="MF_00198"/>
    </source>
</evidence>
<dbReference type="InterPro" id="IPR030373">
    <property type="entry name" value="PABS_CS"/>
</dbReference>
<dbReference type="EMBL" id="UPXX01000014">
    <property type="protein sequence ID" value="VBB42712.1"/>
    <property type="molecule type" value="Genomic_DNA"/>
</dbReference>
<dbReference type="InterPro" id="IPR029063">
    <property type="entry name" value="SAM-dependent_MTases_sf"/>
</dbReference>
<dbReference type="NCBIfam" id="TIGR00417">
    <property type="entry name" value="speE"/>
    <property type="match status" value="1"/>
</dbReference>
<dbReference type="Gene3D" id="2.30.140.10">
    <property type="entry name" value="Spermidine synthase, tetramerisation domain"/>
    <property type="match status" value="1"/>
</dbReference>
<evidence type="ECO:0000256" key="6">
    <source>
        <dbReference type="PROSITE-ProRule" id="PRU00354"/>
    </source>
</evidence>
<accession>A0A653A4X3</accession>
<organism evidence="10">
    <name type="scientific">Uncultured Desulfatiglans sp</name>
    <dbReference type="NCBI Taxonomy" id="1748965"/>
    <lineage>
        <taxon>Bacteria</taxon>
        <taxon>Pseudomonadati</taxon>
        <taxon>Thermodesulfobacteriota</taxon>
        <taxon>Desulfobacteria</taxon>
        <taxon>Desulfatiglandales</taxon>
        <taxon>Desulfatiglandaceae</taxon>
        <taxon>Desulfatiglans</taxon>
        <taxon>environmental samples</taxon>
    </lineage>
</organism>
<dbReference type="SUPFAM" id="SSF53335">
    <property type="entry name" value="S-adenosyl-L-methionine-dependent methyltransferases"/>
    <property type="match status" value="1"/>
</dbReference>
<dbReference type="EC" id="2.5.1.16" evidence="5"/>
<reference evidence="10" key="1">
    <citation type="submission" date="2018-07" db="EMBL/GenBank/DDBJ databases">
        <authorList>
            <consortium name="Genoscope - CEA"/>
            <person name="William W."/>
        </authorList>
    </citation>
    <scope>NUCLEOTIDE SEQUENCE</scope>
    <source>
        <strain evidence="10">IK1</strain>
    </source>
</reference>
<comment type="function">
    <text evidence="5">Catalyzes the irreversible transfer of a propylamine group from the amino donor S-adenosylmethioninamine (decarboxy-AdoMet) to putrescine (1,4-diaminobutane) to yield spermidine.</text>
</comment>
<dbReference type="AlphaFoldDB" id="A0A653A4X3"/>
<name>A0A653A4X3_UNCDX</name>
<feature type="binding site" evidence="5">
    <location>
        <begin position="178"/>
        <end position="181"/>
    </location>
    <ligand>
        <name>spermidine</name>
        <dbReference type="ChEBI" id="CHEBI:57834"/>
    </ligand>
</feature>
<keyword evidence="3 5" id="KW-0745">Spermidine biosynthesis</keyword>